<dbReference type="Pfam" id="PF00582">
    <property type="entry name" value="Usp"/>
    <property type="match status" value="2"/>
</dbReference>
<dbReference type="EMBL" id="AP021875">
    <property type="protein sequence ID" value="BBO78111.1"/>
    <property type="molecule type" value="Genomic_DNA"/>
</dbReference>
<dbReference type="PANTHER" id="PTHR46268:SF22">
    <property type="entry name" value="SENSOR PROTEIN KDPD-RELATED"/>
    <property type="match status" value="1"/>
</dbReference>
<dbReference type="OrthoDB" id="5512840at2"/>
<dbReference type="Gene3D" id="3.40.50.620">
    <property type="entry name" value="HUPs"/>
    <property type="match status" value="2"/>
</dbReference>
<feature type="domain" description="UspA" evidence="2">
    <location>
        <begin position="161"/>
        <end position="297"/>
    </location>
</feature>
<keyword evidence="4" id="KW-1185">Reference proteome</keyword>
<dbReference type="PANTHER" id="PTHR46268">
    <property type="entry name" value="STRESS RESPONSE PROTEIN NHAX"/>
    <property type="match status" value="1"/>
</dbReference>
<dbReference type="InterPro" id="IPR006015">
    <property type="entry name" value="Universal_stress_UspA"/>
</dbReference>
<evidence type="ECO:0000313" key="4">
    <source>
        <dbReference type="Proteomes" id="UP000427769"/>
    </source>
</evidence>
<evidence type="ECO:0000259" key="2">
    <source>
        <dbReference type="Pfam" id="PF00582"/>
    </source>
</evidence>
<reference evidence="3 4" key="1">
    <citation type="submission" date="2019-11" db="EMBL/GenBank/DDBJ databases">
        <title>Comparative genomics of hydrocarbon-degrading Desulfosarcina strains.</title>
        <authorList>
            <person name="Watanabe M."/>
            <person name="Kojima H."/>
            <person name="Fukui M."/>
        </authorList>
    </citation>
    <scope>NUCLEOTIDE SEQUENCE [LARGE SCALE GENOMIC DNA]</scope>
    <source>
        <strain evidence="3 4">PP31</strain>
    </source>
</reference>
<evidence type="ECO:0000256" key="1">
    <source>
        <dbReference type="ARBA" id="ARBA00008791"/>
    </source>
</evidence>
<dbReference type="InterPro" id="IPR006016">
    <property type="entry name" value="UspA"/>
</dbReference>
<feature type="domain" description="UspA" evidence="2">
    <location>
        <begin position="1"/>
        <end position="149"/>
    </location>
</feature>
<name>A0A5K7ZEC0_9BACT</name>
<dbReference type="InterPro" id="IPR014729">
    <property type="entry name" value="Rossmann-like_a/b/a_fold"/>
</dbReference>
<protein>
    <submittedName>
        <fullName evidence="3">Universal stress protein</fullName>
    </submittedName>
</protein>
<dbReference type="RefSeq" id="WP_155306778.1">
    <property type="nucleotide sequence ID" value="NZ_AP021875.1"/>
</dbReference>
<comment type="similarity">
    <text evidence="1">Belongs to the universal stress protein A family.</text>
</comment>
<dbReference type="CDD" id="cd00293">
    <property type="entry name" value="USP-like"/>
    <property type="match status" value="2"/>
</dbReference>
<dbReference type="Proteomes" id="UP000427769">
    <property type="component" value="Chromosome"/>
</dbReference>
<dbReference type="KEGG" id="dwd:DSCW_55280"/>
<proteinExistence type="inferred from homology"/>
<dbReference type="PRINTS" id="PR01438">
    <property type="entry name" value="UNVRSLSTRESS"/>
</dbReference>
<accession>A0A5K7ZEC0</accession>
<dbReference type="AlphaFoldDB" id="A0A5K7ZEC0"/>
<dbReference type="SUPFAM" id="SSF52402">
    <property type="entry name" value="Adenine nucleotide alpha hydrolases-like"/>
    <property type="match status" value="2"/>
</dbReference>
<evidence type="ECO:0000313" key="3">
    <source>
        <dbReference type="EMBL" id="BBO78111.1"/>
    </source>
</evidence>
<sequence>MFKTILFATTATEACDHSARTAFQIAKQYDAELTMLHVLGVPSRGYSQMVRDVKTGEAVNVDNEYRAWVVEEMKTYYAHQLESYDRVRLEVIEGHPHREILRYLRKNPVDLAMLGGPTGGEDDSVYKKIVAGSTIHRVAKHAPCPILFVARQAASFWGGISNIVFVTDFSRASDAAFKYAAGMAESVSGEFHLFHVVDISGMQGGMVMEQELIEARLREARSQIRRHYVKKLGAFRDYSVDVWEGLPYVEVVKFAREKQADLIVMAHSTREKDPESVRLDSNMEQVIMRANCPVLSVNRPQPI</sequence>
<organism evidence="3 4">
    <name type="scientific">Desulfosarcina widdelii</name>
    <dbReference type="NCBI Taxonomy" id="947919"/>
    <lineage>
        <taxon>Bacteria</taxon>
        <taxon>Pseudomonadati</taxon>
        <taxon>Thermodesulfobacteriota</taxon>
        <taxon>Desulfobacteria</taxon>
        <taxon>Desulfobacterales</taxon>
        <taxon>Desulfosarcinaceae</taxon>
        <taxon>Desulfosarcina</taxon>
    </lineage>
</organism>
<gene>
    <name evidence="3" type="ORF">DSCW_55280</name>
</gene>